<protein>
    <submittedName>
        <fullName evidence="1">Uncharacterized protein</fullName>
    </submittedName>
</protein>
<proteinExistence type="predicted"/>
<reference evidence="1 2" key="1">
    <citation type="submission" date="2019-05" db="EMBL/GenBank/DDBJ databases">
        <authorList>
            <person name="Arnold R.J."/>
            <person name="Bortz R.L."/>
            <person name="Bowder D.M."/>
            <person name="DeJong R."/>
            <person name="Doyle E.L."/>
            <person name="Fast K.M."/>
            <person name="Fillman C.L."/>
            <person name="Finkel J.S."/>
            <person name="Guild N.A."/>
            <person name="Koga A."/>
            <person name="Katsanos J."/>
            <person name="Panagakis A.K."/>
            <person name="Sandel M."/>
            <person name="Schrock T."/>
            <person name="Warner M.H."/>
            <person name="Monti D.L."/>
            <person name="Garlena R.A."/>
            <person name="Russell D.A."/>
            <person name="Pope W.H."/>
            <person name="Jacobs-Sera D."/>
            <person name="Hatfull G.F."/>
        </authorList>
    </citation>
    <scope>NUCLEOTIDE SEQUENCE [LARGE SCALE GENOMIC DNA]</scope>
</reference>
<evidence type="ECO:0000313" key="1">
    <source>
        <dbReference type="EMBL" id="QDH93690.1"/>
    </source>
</evidence>
<organism evidence="1 2">
    <name type="scientific">Mycobacterium phage LilhomieP</name>
    <dbReference type="NCBI Taxonomy" id="2591221"/>
    <lineage>
        <taxon>Viruses</taxon>
        <taxon>Duplodnaviria</taxon>
        <taxon>Heunggongvirae</taxon>
        <taxon>Uroviricota</taxon>
        <taxon>Caudoviricetes</taxon>
        <taxon>Vilmaviridae</taxon>
        <taxon>Mclasvirinae</taxon>
        <taxon>Bongovirus</taxon>
        <taxon>Bongovirus bongo</taxon>
    </lineage>
</organism>
<dbReference type="EMBL" id="MK937612">
    <property type="protein sequence ID" value="QDH93690.1"/>
    <property type="molecule type" value="Genomic_DNA"/>
</dbReference>
<accession>A0A514DJA2</accession>
<evidence type="ECO:0000313" key="2">
    <source>
        <dbReference type="Proteomes" id="UP000317816"/>
    </source>
</evidence>
<dbReference type="Proteomes" id="UP000317816">
    <property type="component" value="Segment"/>
</dbReference>
<name>A0A514DJA2_9CAUD</name>
<gene>
    <name evidence="1" type="primary">134</name>
    <name evidence="1" type="ORF">SEA_LILHOMIEP_134</name>
</gene>
<sequence length="76" mass="8339">MITKRELLTIQDHAPLLTVIEQQLVSSHIEAIDHIHNLEKTLDGLAKSISSILAGDMASATAWAYATPNVEKFLTI</sequence>